<evidence type="ECO:0000313" key="2">
    <source>
        <dbReference type="RefSeq" id="XP_021280999.1"/>
    </source>
</evidence>
<accession>A0A6J1A2V3</accession>
<evidence type="ECO:0000313" key="1">
    <source>
        <dbReference type="Proteomes" id="UP000504621"/>
    </source>
</evidence>
<dbReference type="Proteomes" id="UP000504621">
    <property type="component" value="Unplaced"/>
</dbReference>
<proteinExistence type="predicted"/>
<dbReference type="Pfam" id="PF14223">
    <property type="entry name" value="Retrotran_gag_2"/>
    <property type="match status" value="1"/>
</dbReference>
<gene>
    <name evidence="2" type="primary">LOC110414241</name>
</gene>
<dbReference type="PANTHER" id="PTHR47481:SF9">
    <property type="entry name" value="RETROTRANSPOSON GAG DOMAIN-CONTAINING PROTEIN"/>
    <property type="match status" value="1"/>
</dbReference>
<dbReference type="AlphaFoldDB" id="A0A6J1A2V3"/>
<dbReference type="GeneID" id="110414241"/>
<protein>
    <submittedName>
        <fullName evidence="2">Uncharacterized protein LOC110414241</fullName>
    </submittedName>
</protein>
<keyword evidence="1" id="KW-1185">Reference proteome</keyword>
<dbReference type="OrthoDB" id="1002655at2759"/>
<dbReference type="PANTHER" id="PTHR47481">
    <property type="match status" value="1"/>
</dbReference>
<dbReference type="RefSeq" id="XP_021280999.1">
    <property type="nucleotide sequence ID" value="XM_021425324.1"/>
</dbReference>
<organism evidence="1 2">
    <name type="scientific">Herrania umbratica</name>
    <dbReference type="NCBI Taxonomy" id="108875"/>
    <lineage>
        <taxon>Eukaryota</taxon>
        <taxon>Viridiplantae</taxon>
        <taxon>Streptophyta</taxon>
        <taxon>Embryophyta</taxon>
        <taxon>Tracheophyta</taxon>
        <taxon>Spermatophyta</taxon>
        <taxon>Magnoliopsida</taxon>
        <taxon>eudicotyledons</taxon>
        <taxon>Gunneridae</taxon>
        <taxon>Pentapetalae</taxon>
        <taxon>rosids</taxon>
        <taxon>malvids</taxon>
        <taxon>Malvales</taxon>
        <taxon>Malvaceae</taxon>
        <taxon>Byttnerioideae</taxon>
        <taxon>Herrania</taxon>
    </lineage>
</organism>
<name>A0A6J1A2V3_9ROSI</name>
<reference evidence="2" key="1">
    <citation type="submission" date="2025-08" db="UniProtKB">
        <authorList>
            <consortium name="RefSeq"/>
        </authorList>
    </citation>
    <scope>IDENTIFICATION</scope>
    <source>
        <tissue evidence="2">Leaf</tissue>
    </source>
</reference>
<sequence length="233" mass="26773">MLFCSAWIFLGILMAPFPVLLQRWFRMEAWTRLSRLYSKRSTTHIIHLKDKLTSMTHGSLSVTDFLMAIKQISDKLTVLGDLSSDADLPVYTTHGLGPTYKELINAMRTRDTVVPFEELFDKIFDYETFLLHNEKQYPDPTPPTTNLAKKSSSYYHPPKSLSLSFAPGLLPNPASANKQYKPTNSYNSNSNSIVCQFCRKHGYDAKRCFKLFPQDLCTGTPLFREKNQHDLYE</sequence>